<keyword evidence="3" id="KW-0813">Transport</keyword>
<evidence type="ECO:0000313" key="10">
    <source>
        <dbReference type="EMBL" id="CAB4363042.1"/>
    </source>
</evidence>
<feature type="transmembrane region" description="Helical" evidence="9">
    <location>
        <begin position="245"/>
        <end position="273"/>
    </location>
</feature>
<keyword evidence="4" id="KW-1003">Cell membrane</keyword>
<keyword evidence="5 9" id="KW-0812">Transmembrane</keyword>
<organism evidence="13">
    <name type="scientific">freshwater metagenome</name>
    <dbReference type="NCBI Taxonomy" id="449393"/>
    <lineage>
        <taxon>unclassified sequences</taxon>
        <taxon>metagenomes</taxon>
        <taxon>ecological metagenomes</taxon>
    </lineage>
</organism>
<keyword evidence="6 9" id="KW-1133">Transmembrane helix</keyword>
<comment type="subcellular location">
    <subcellularLocation>
        <location evidence="1">Cell membrane</location>
        <topology evidence="1">Multi-pass membrane protein</topology>
    </subcellularLocation>
</comment>
<dbReference type="AlphaFoldDB" id="A0A6J7HUI5"/>
<dbReference type="EMBL" id="CAFBOL010000121">
    <property type="protein sequence ID" value="CAB5013719.1"/>
    <property type="molecule type" value="Genomic_DNA"/>
</dbReference>
<evidence type="ECO:0000313" key="13">
    <source>
        <dbReference type="EMBL" id="CAB4923412.1"/>
    </source>
</evidence>
<evidence type="ECO:0000256" key="1">
    <source>
        <dbReference type="ARBA" id="ARBA00004651"/>
    </source>
</evidence>
<feature type="transmembrane region" description="Helical" evidence="9">
    <location>
        <begin position="77"/>
        <end position="98"/>
    </location>
</feature>
<dbReference type="PANTHER" id="PTHR21716">
    <property type="entry name" value="TRANSMEMBRANE PROTEIN"/>
    <property type="match status" value="1"/>
</dbReference>
<proteinExistence type="inferred from homology"/>
<dbReference type="EMBL" id="CAFBIY010000115">
    <property type="protein sequence ID" value="CAB4852183.1"/>
    <property type="molecule type" value="Genomic_DNA"/>
</dbReference>
<protein>
    <submittedName>
        <fullName evidence="13">Unannotated protein</fullName>
    </submittedName>
</protein>
<evidence type="ECO:0000256" key="7">
    <source>
        <dbReference type="ARBA" id="ARBA00023136"/>
    </source>
</evidence>
<evidence type="ECO:0000313" key="11">
    <source>
        <dbReference type="EMBL" id="CAB4722150.1"/>
    </source>
</evidence>
<feature type="transmembrane region" description="Helical" evidence="9">
    <location>
        <begin position="311"/>
        <end position="334"/>
    </location>
</feature>
<evidence type="ECO:0000256" key="9">
    <source>
        <dbReference type="SAM" id="Phobius"/>
    </source>
</evidence>
<accession>A0A6J7HUI5</accession>
<evidence type="ECO:0000256" key="4">
    <source>
        <dbReference type="ARBA" id="ARBA00022475"/>
    </source>
</evidence>
<dbReference type="PANTHER" id="PTHR21716:SF53">
    <property type="entry name" value="PERMEASE PERM-RELATED"/>
    <property type="match status" value="1"/>
</dbReference>
<dbReference type="InterPro" id="IPR002549">
    <property type="entry name" value="AI-2E-like"/>
</dbReference>
<feature type="transmembrane region" description="Helical" evidence="9">
    <location>
        <begin position="216"/>
        <end position="233"/>
    </location>
</feature>
<gene>
    <name evidence="11" type="ORF">UFOPK2656_01435</name>
    <name evidence="12" type="ORF">UFOPK3267_01935</name>
    <name evidence="13" type="ORF">UFOPK3651_01006</name>
    <name evidence="14" type="ORF">UFOPK3931_02953</name>
    <name evidence="10" type="ORF">UFOPK4189_00819</name>
</gene>
<evidence type="ECO:0000313" key="14">
    <source>
        <dbReference type="EMBL" id="CAB5013719.1"/>
    </source>
</evidence>
<sequence length="393" mass="42829">MDSAPDRLHDRMPRWVWKAVAIFWLGALAALAFRDMWTSLHTLFLLLLVSLFLSFSIEPGVNRLARRGWRRGTATTVILLGVTVGFLVFIVAIVTAVGQNIADLLGNSEKYVNNTVRFLNDNFHTKIDATKVIDSINNPKGPVKRFIDSQKGKVVDVSVAALGLLVQTLSVMLFTFYLVADGPKMRRSICTRLRPDRQKRVLDTWELAIDKTGGYLYSRALLALLSAIFHWVVLQALGTQAPVALALWVGVVSQFLPVVGTYIAGALPVLIMFIDSPTKALVLLVFVVLYQQLENYLFLPRITARTMDLHPAIAFGSAIAGGAVLGAVGAILAIPGAAMVQALLSAAGARHEVIESDLTALAPKVTRRERRKARTAVDHPLPEETSAGDDGDA</sequence>
<dbReference type="EMBL" id="CAFBMT010000004">
    <property type="protein sequence ID" value="CAB4923412.1"/>
    <property type="molecule type" value="Genomic_DNA"/>
</dbReference>
<evidence type="ECO:0000256" key="5">
    <source>
        <dbReference type="ARBA" id="ARBA00022692"/>
    </source>
</evidence>
<evidence type="ECO:0000256" key="6">
    <source>
        <dbReference type="ARBA" id="ARBA00022989"/>
    </source>
</evidence>
<evidence type="ECO:0000256" key="2">
    <source>
        <dbReference type="ARBA" id="ARBA00009773"/>
    </source>
</evidence>
<feature type="transmembrane region" description="Helical" evidence="9">
    <location>
        <begin position="159"/>
        <end position="179"/>
    </location>
</feature>
<dbReference type="EMBL" id="CAEZYF010000007">
    <property type="protein sequence ID" value="CAB4722150.1"/>
    <property type="molecule type" value="Genomic_DNA"/>
</dbReference>
<keyword evidence="7 9" id="KW-0472">Membrane</keyword>
<dbReference type="GO" id="GO:0005886">
    <property type="term" value="C:plasma membrane"/>
    <property type="evidence" value="ECO:0007669"/>
    <property type="project" value="UniProtKB-SubCell"/>
</dbReference>
<dbReference type="EMBL" id="CAESGF010000004">
    <property type="protein sequence ID" value="CAB4363042.1"/>
    <property type="molecule type" value="Genomic_DNA"/>
</dbReference>
<comment type="similarity">
    <text evidence="2">Belongs to the autoinducer-2 exporter (AI-2E) (TC 2.A.86) family.</text>
</comment>
<feature type="transmembrane region" description="Helical" evidence="9">
    <location>
        <begin position="39"/>
        <end position="57"/>
    </location>
</feature>
<evidence type="ECO:0000256" key="3">
    <source>
        <dbReference type="ARBA" id="ARBA00022448"/>
    </source>
</evidence>
<evidence type="ECO:0000313" key="12">
    <source>
        <dbReference type="EMBL" id="CAB4852183.1"/>
    </source>
</evidence>
<feature type="transmembrane region" description="Helical" evidence="9">
    <location>
        <begin position="280"/>
        <end position="299"/>
    </location>
</feature>
<reference evidence="13" key="1">
    <citation type="submission" date="2020-05" db="EMBL/GenBank/DDBJ databases">
        <authorList>
            <person name="Chiriac C."/>
            <person name="Salcher M."/>
            <person name="Ghai R."/>
            <person name="Kavagutti S V."/>
        </authorList>
    </citation>
    <scope>NUCLEOTIDE SEQUENCE</scope>
</reference>
<dbReference type="Pfam" id="PF01594">
    <property type="entry name" value="AI-2E_transport"/>
    <property type="match status" value="1"/>
</dbReference>
<dbReference type="GO" id="GO:0055085">
    <property type="term" value="P:transmembrane transport"/>
    <property type="evidence" value="ECO:0007669"/>
    <property type="project" value="TreeGrafter"/>
</dbReference>
<feature type="compositionally biased region" description="Basic residues" evidence="8">
    <location>
        <begin position="365"/>
        <end position="374"/>
    </location>
</feature>
<feature type="region of interest" description="Disordered" evidence="8">
    <location>
        <begin position="365"/>
        <end position="393"/>
    </location>
</feature>
<feature type="transmembrane region" description="Helical" evidence="9">
    <location>
        <begin position="15"/>
        <end position="33"/>
    </location>
</feature>
<name>A0A6J7HUI5_9ZZZZ</name>
<evidence type="ECO:0000256" key="8">
    <source>
        <dbReference type="SAM" id="MobiDB-lite"/>
    </source>
</evidence>